<proteinExistence type="predicted"/>
<dbReference type="Pfam" id="PF00001">
    <property type="entry name" value="7tm_1"/>
    <property type="match status" value="1"/>
</dbReference>
<evidence type="ECO:0000256" key="4">
    <source>
        <dbReference type="ARBA" id="ARBA00023136"/>
    </source>
</evidence>
<keyword evidence="4 5" id="KW-0472">Membrane</keyword>
<feature type="transmembrane region" description="Helical" evidence="5">
    <location>
        <begin position="229"/>
        <end position="255"/>
    </location>
</feature>
<keyword evidence="2 5" id="KW-0812">Transmembrane</keyword>
<dbReference type="GO" id="GO:0004930">
    <property type="term" value="F:G protein-coupled receptor activity"/>
    <property type="evidence" value="ECO:0007669"/>
    <property type="project" value="InterPro"/>
</dbReference>
<dbReference type="SUPFAM" id="SSF81321">
    <property type="entry name" value="Family A G protein-coupled receptor-like"/>
    <property type="match status" value="1"/>
</dbReference>
<evidence type="ECO:0000256" key="2">
    <source>
        <dbReference type="ARBA" id="ARBA00022692"/>
    </source>
</evidence>
<evidence type="ECO:0000256" key="3">
    <source>
        <dbReference type="ARBA" id="ARBA00022989"/>
    </source>
</evidence>
<evidence type="ECO:0000256" key="1">
    <source>
        <dbReference type="ARBA" id="ARBA00004370"/>
    </source>
</evidence>
<dbReference type="AlphaFoldDB" id="A0A814Y1A2"/>
<accession>A0A814Y1A2</accession>
<dbReference type="InterPro" id="IPR000276">
    <property type="entry name" value="GPCR_Rhodpsn"/>
</dbReference>
<evidence type="ECO:0000259" key="6">
    <source>
        <dbReference type="PROSITE" id="PS50262"/>
    </source>
</evidence>
<dbReference type="CDD" id="cd00637">
    <property type="entry name" value="7tm_classA_rhodopsin-like"/>
    <property type="match status" value="1"/>
</dbReference>
<comment type="subcellular location">
    <subcellularLocation>
        <location evidence="1">Membrane</location>
    </subcellularLocation>
</comment>
<evidence type="ECO:0000313" key="8">
    <source>
        <dbReference type="Proteomes" id="UP000663852"/>
    </source>
</evidence>
<evidence type="ECO:0000256" key="5">
    <source>
        <dbReference type="SAM" id="Phobius"/>
    </source>
</evidence>
<feature type="transmembrane region" description="Helical" evidence="5">
    <location>
        <begin position="15"/>
        <end position="36"/>
    </location>
</feature>
<name>A0A814Y1A2_ADIRI</name>
<gene>
    <name evidence="7" type="ORF">EDS130_LOCUS26531</name>
</gene>
<dbReference type="EMBL" id="CAJNOJ010000162">
    <property type="protein sequence ID" value="CAF1223252.1"/>
    <property type="molecule type" value="Genomic_DNA"/>
</dbReference>
<reference evidence="7" key="1">
    <citation type="submission" date="2021-02" db="EMBL/GenBank/DDBJ databases">
        <authorList>
            <person name="Nowell W R."/>
        </authorList>
    </citation>
    <scope>NUCLEOTIDE SEQUENCE</scope>
</reference>
<feature type="transmembrane region" description="Helical" evidence="5">
    <location>
        <begin position="267"/>
        <end position="287"/>
    </location>
</feature>
<protein>
    <recommendedName>
        <fullName evidence="6">G-protein coupled receptors family 1 profile domain-containing protein</fullName>
    </recommendedName>
</protein>
<keyword evidence="3 5" id="KW-1133">Transmembrane helix</keyword>
<comment type="caution">
    <text evidence="7">The sequence shown here is derived from an EMBL/GenBank/DDBJ whole genome shotgun (WGS) entry which is preliminary data.</text>
</comment>
<evidence type="ECO:0000313" key="7">
    <source>
        <dbReference type="EMBL" id="CAF1223252.1"/>
    </source>
</evidence>
<feature type="transmembrane region" description="Helical" evidence="5">
    <location>
        <begin position="190"/>
        <end position="209"/>
    </location>
</feature>
<dbReference type="Gene3D" id="1.20.1070.10">
    <property type="entry name" value="Rhodopsin 7-helix transmembrane proteins"/>
    <property type="match status" value="1"/>
</dbReference>
<feature type="transmembrane region" description="Helical" evidence="5">
    <location>
        <begin position="131"/>
        <end position="155"/>
    </location>
</feature>
<dbReference type="InterPro" id="IPR017452">
    <property type="entry name" value="GPCR_Rhodpsn_7TM"/>
</dbReference>
<dbReference type="Proteomes" id="UP000663852">
    <property type="component" value="Unassembled WGS sequence"/>
</dbReference>
<organism evidence="7 8">
    <name type="scientific">Adineta ricciae</name>
    <name type="common">Rotifer</name>
    <dbReference type="NCBI Taxonomy" id="249248"/>
    <lineage>
        <taxon>Eukaryota</taxon>
        <taxon>Metazoa</taxon>
        <taxon>Spiralia</taxon>
        <taxon>Gnathifera</taxon>
        <taxon>Rotifera</taxon>
        <taxon>Eurotatoria</taxon>
        <taxon>Bdelloidea</taxon>
        <taxon>Adinetida</taxon>
        <taxon>Adinetidae</taxon>
        <taxon>Adineta</taxon>
    </lineage>
</organism>
<feature type="domain" description="G-protein coupled receptors family 1 profile" evidence="6">
    <location>
        <begin position="27"/>
        <end position="287"/>
    </location>
</feature>
<sequence length="327" mass="39335">MSSAFDFVNTSQANYIKFGILLTVQVPSVISFLWIFRQFARKHHLLKQNHHHVILLLLINSFLFVTIPLPFTQAFLFRSYVYPSTQFFCSMWICIQYSLNIANLFLMAFASIERHWLIFYPKFIDNRRRKFLFHYCPLAFCFFYPFMFYVSAIFIHQCQPYYDYNVLTCLWPCYFLNRIWASVDQYFNTYAPLLSIPIFCSALYLRVFIQKRTMKQQAFKWCRDKKMILQLWAISSLYLAVWMPMQLCIFINVYWDPLFLLQAQIDYMYLLPYFLHLIYPFFLLIILKKDMIKTSHNTITIMPISALDHNIGGDKSVRTKGRMETVM</sequence>
<feature type="transmembrane region" description="Helical" evidence="5">
    <location>
        <begin position="90"/>
        <end position="110"/>
    </location>
</feature>
<dbReference type="GO" id="GO:0016020">
    <property type="term" value="C:membrane"/>
    <property type="evidence" value="ECO:0007669"/>
    <property type="project" value="UniProtKB-SubCell"/>
</dbReference>
<dbReference type="PROSITE" id="PS50262">
    <property type="entry name" value="G_PROTEIN_RECEP_F1_2"/>
    <property type="match status" value="1"/>
</dbReference>
<feature type="transmembrane region" description="Helical" evidence="5">
    <location>
        <begin position="57"/>
        <end position="78"/>
    </location>
</feature>